<evidence type="ECO:0000256" key="10">
    <source>
        <dbReference type="ARBA" id="ARBA00044969"/>
    </source>
</evidence>
<dbReference type="GO" id="GO:0005829">
    <property type="term" value="C:cytosol"/>
    <property type="evidence" value="ECO:0007669"/>
    <property type="project" value="TreeGrafter"/>
</dbReference>
<dbReference type="FunFam" id="3.40.50.300:FF:000076">
    <property type="entry name" value="Replicative DNA helicase"/>
    <property type="match status" value="1"/>
</dbReference>
<gene>
    <name evidence="13" type="primary">dnaC_9</name>
    <name evidence="13" type="ORF">SDC9_26158</name>
</gene>
<dbReference type="SUPFAM" id="SSF52540">
    <property type="entry name" value="P-loop containing nucleoside triphosphate hydrolases"/>
    <property type="match status" value="1"/>
</dbReference>
<comment type="catalytic activity">
    <reaction evidence="11">
        <text>ATP + H2O = ADP + phosphate + H(+)</text>
        <dbReference type="Rhea" id="RHEA:13065"/>
        <dbReference type="ChEBI" id="CHEBI:15377"/>
        <dbReference type="ChEBI" id="CHEBI:15378"/>
        <dbReference type="ChEBI" id="CHEBI:30616"/>
        <dbReference type="ChEBI" id="CHEBI:43474"/>
        <dbReference type="ChEBI" id="CHEBI:456216"/>
        <dbReference type="EC" id="5.6.2.3"/>
    </reaction>
</comment>
<dbReference type="GO" id="GO:0016887">
    <property type="term" value="F:ATP hydrolysis activity"/>
    <property type="evidence" value="ECO:0007669"/>
    <property type="project" value="RHEA"/>
</dbReference>
<keyword evidence="8" id="KW-0238">DNA-binding</keyword>
<dbReference type="SMART" id="SM00382">
    <property type="entry name" value="AAA"/>
    <property type="match status" value="1"/>
</dbReference>
<accession>A0A644UMR5</accession>
<dbReference type="InterPro" id="IPR027417">
    <property type="entry name" value="P-loop_NTPase"/>
</dbReference>
<dbReference type="Pfam" id="PF00772">
    <property type="entry name" value="DnaB"/>
    <property type="match status" value="1"/>
</dbReference>
<organism evidence="13">
    <name type="scientific">bioreactor metagenome</name>
    <dbReference type="NCBI Taxonomy" id="1076179"/>
    <lineage>
        <taxon>unclassified sequences</taxon>
        <taxon>metagenomes</taxon>
        <taxon>ecological metagenomes</taxon>
    </lineage>
</organism>
<evidence type="ECO:0000256" key="6">
    <source>
        <dbReference type="ARBA" id="ARBA00022806"/>
    </source>
</evidence>
<dbReference type="GO" id="GO:0042802">
    <property type="term" value="F:identical protein binding"/>
    <property type="evidence" value="ECO:0007669"/>
    <property type="project" value="UniProtKB-ARBA"/>
</dbReference>
<evidence type="ECO:0000256" key="9">
    <source>
        <dbReference type="ARBA" id="ARBA00023235"/>
    </source>
</evidence>
<dbReference type="CDD" id="cd00984">
    <property type="entry name" value="DnaB_C"/>
    <property type="match status" value="1"/>
</dbReference>
<dbReference type="InterPro" id="IPR003593">
    <property type="entry name" value="AAA+_ATPase"/>
</dbReference>
<dbReference type="GO" id="GO:0006269">
    <property type="term" value="P:DNA replication, synthesis of primer"/>
    <property type="evidence" value="ECO:0007669"/>
    <property type="project" value="UniProtKB-KW"/>
</dbReference>
<dbReference type="Gene3D" id="1.10.860.10">
    <property type="entry name" value="DNAb Helicase, Chain A"/>
    <property type="match status" value="1"/>
</dbReference>
<reference evidence="13" key="1">
    <citation type="submission" date="2019-08" db="EMBL/GenBank/DDBJ databases">
        <authorList>
            <person name="Kucharzyk K."/>
            <person name="Murdoch R.W."/>
            <person name="Higgins S."/>
            <person name="Loffler F."/>
        </authorList>
    </citation>
    <scope>NUCLEOTIDE SEQUENCE</scope>
</reference>
<evidence type="ECO:0000259" key="12">
    <source>
        <dbReference type="PROSITE" id="PS51199"/>
    </source>
</evidence>
<evidence type="ECO:0000256" key="8">
    <source>
        <dbReference type="ARBA" id="ARBA00023125"/>
    </source>
</evidence>
<dbReference type="SUPFAM" id="SSF48024">
    <property type="entry name" value="N-terminal domain of DnaB helicase"/>
    <property type="match status" value="1"/>
</dbReference>
<evidence type="ECO:0000256" key="7">
    <source>
        <dbReference type="ARBA" id="ARBA00022840"/>
    </source>
</evidence>
<sequence>MIDRIPPQNIEAEQSVIGAMLIDKEAIAKTSEILRPEDFYRQDNRVIYEAILALYNKNEAVDLVTVTEQLKSSGKLDEIGGTATITALSNAVPTAANVIYHAKIVEEKALRRQLISAATEIASTGYEDEEEISNTIDVAEQKILAVANRKSTAAFVPIKDAVTSAVGRIEMLYDSKEAFTGLPTGFTDFDNLTSGLQDSDLIIIAARPSMGKSTLVLNIMQNIAIRGKGSVAFFSLEMSQEQLTQRMLCAEAHIDSSRLRVGQLSDKDWPELMKAADRLSQAKIFMDDTPGITAMEMRTKARRLQHEHGLDLIIVDYLQLMQGSGKRSSDNRQQEMSDISRSLKSLARELNVPVIALSQLSRSVESRTIKRPMLSDLRESGALEQDADIVAFIYREDYYNPETEKKNITEFIIAKHRNGPVGTVELFFQKDITCFLNLSKHQEE</sequence>
<feature type="domain" description="SF4 helicase" evidence="12">
    <location>
        <begin position="175"/>
        <end position="442"/>
    </location>
</feature>
<keyword evidence="3" id="KW-0235">DNA replication</keyword>
<dbReference type="PANTHER" id="PTHR30153:SF2">
    <property type="entry name" value="REPLICATIVE DNA HELICASE"/>
    <property type="match status" value="1"/>
</dbReference>
<evidence type="ECO:0000256" key="2">
    <source>
        <dbReference type="ARBA" id="ARBA00022515"/>
    </source>
</evidence>
<evidence type="ECO:0000313" key="13">
    <source>
        <dbReference type="EMBL" id="MPL80260.1"/>
    </source>
</evidence>
<comment type="caution">
    <text evidence="13">The sequence shown here is derived from an EMBL/GenBank/DDBJ whole genome shotgun (WGS) entry which is preliminary data.</text>
</comment>
<protein>
    <recommendedName>
        <fullName evidence="10">DNA 5'-3' helicase</fullName>
        <ecNumber evidence="10">5.6.2.3</ecNumber>
    </recommendedName>
</protein>
<keyword evidence="9" id="KW-0413">Isomerase</keyword>
<dbReference type="PROSITE" id="PS51199">
    <property type="entry name" value="SF4_HELICASE"/>
    <property type="match status" value="1"/>
</dbReference>
<dbReference type="InterPro" id="IPR036185">
    <property type="entry name" value="DNA_heli_DnaB-like_N_sf"/>
</dbReference>
<dbReference type="AlphaFoldDB" id="A0A644UMR5"/>
<dbReference type="InterPro" id="IPR007693">
    <property type="entry name" value="DNA_helicase_DnaB-like_N"/>
</dbReference>
<dbReference type="GO" id="GO:0003677">
    <property type="term" value="F:DNA binding"/>
    <property type="evidence" value="ECO:0007669"/>
    <property type="project" value="UniProtKB-KW"/>
</dbReference>
<dbReference type="Pfam" id="PF03796">
    <property type="entry name" value="DnaB_C"/>
    <property type="match status" value="1"/>
</dbReference>
<keyword evidence="7" id="KW-0067">ATP-binding</keyword>
<evidence type="ECO:0000256" key="1">
    <source>
        <dbReference type="ARBA" id="ARBA00008428"/>
    </source>
</evidence>
<name>A0A644UMR5_9ZZZZ</name>
<keyword evidence="5 13" id="KW-0378">Hydrolase</keyword>
<proteinExistence type="inferred from homology"/>
<dbReference type="EC" id="5.6.2.3" evidence="10"/>
<dbReference type="Gene3D" id="3.40.50.300">
    <property type="entry name" value="P-loop containing nucleotide triphosphate hydrolases"/>
    <property type="match status" value="1"/>
</dbReference>
<keyword evidence="6 13" id="KW-0347">Helicase</keyword>
<dbReference type="InterPro" id="IPR007694">
    <property type="entry name" value="DNA_helicase_DnaB-like_C"/>
</dbReference>
<dbReference type="GO" id="GO:0043139">
    <property type="term" value="F:5'-3' DNA helicase activity"/>
    <property type="evidence" value="ECO:0007669"/>
    <property type="project" value="UniProtKB-EC"/>
</dbReference>
<evidence type="ECO:0000256" key="5">
    <source>
        <dbReference type="ARBA" id="ARBA00022801"/>
    </source>
</evidence>
<dbReference type="NCBIfam" id="NF004384">
    <property type="entry name" value="PRK05748.1"/>
    <property type="match status" value="1"/>
</dbReference>
<dbReference type="EMBL" id="VSSQ01000135">
    <property type="protein sequence ID" value="MPL80260.1"/>
    <property type="molecule type" value="Genomic_DNA"/>
</dbReference>
<dbReference type="InterPro" id="IPR007692">
    <property type="entry name" value="DNA_helicase_DnaB"/>
</dbReference>
<evidence type="ECO:0000256" key="11">
    <source>
        <dbReference type="ARBA" id="ARBA00048954"/>
    </source>
</evidence>
<evidence type="ECO:0000256" key="3">
    <source>
        <dbReference type="ARBA" id="ARBA00022705"/>
    </source>
</evidence>
<comment type="similarity">
    <text evidence="1">Belongs to the helicase family. DnaB subfamily.</text>
</comment>
<dbReference type="PANTHER" id="PTHR30153">
    <property type="entry name" value="REPLICATIVE DNA HELICASE DNAB"/>
    <property type="match status" value="1"/>
</dbReference>
<dbReference type="GO" id="GO:1990077">
    <property type="term" value="C:primosome complex"/>
    <property type="evidence" value="ECO:0007669"/>
    <property type="project" value="UniProtKB-KW"/>
</dbReference>
<dbReference type="GO" id="GO:0005524">
    <property type="term" value="F:ATP binding"/>
    <property type="evidence" value="ECO:0007669"/>
    <property type="project" value="UniProtKB-KW"/>
</dbReference>
<dbReference type="FunFam" id="1.10.860.10:FF:000001">
    <property type="entry name" value="Replicative DNA helicase"/>
    <property type="match status" value="1"/>
</dbReference>
<evidence type="ECO:0000256" key="4">
    <source>
        <dbReference type="ARBA" id="ARBA00022741"/>
    </source>
</evidence>
<dbReference type="InterPro" id="IPR016136">
    <property type="entry name" value="DNA_helicase_N/primase_C"/>
</dbReference>
<dbReference type="NCBIfam" id="TIGR00665">
    <property type="entry name" value="DnaB"/>
    <property type="match status" value="1"/>
</dbReference>
<keyword evidence="4" id="KW-0547">Nucleotide-binding</keyword>
<keyword evidence="2" id="KW-0639">Primosome</keyword>